<sequence>MEVCGILNSMTDDDLGSKVYDEETKKTDPIAKETQCKKHSHNPFATLKAKLCSAHLPKSNYLTRIAVNKSIGFSSHLRIKICKSPQKTTLETDSSNEYESETGIPKSPTLFISGVSISRTPEPKSPGVSLIQNLSGRQSRSSSLSVPAPLSSCSLSISSGSLNNSHSLPPEPFTPSLVRSTTPASSKSNVTTPHGSPRFPKSSTDGALSSVLHVQESNLSSDDFHEALFLLERSPKTRDSKRRKKSKKKEKERDTEPEDISS</sequence>
<evidence type="ECO:0000256" key="1">
    <source>
        <dbReference type="SAM" id="MobiDB-lite"/>
    </source>
</evidence>
<organism evidence="2">
    <name type="scientific">Dendroctonus ponderosae</name>
    <name type="common">Mountain pine beetle</name>
    <dbReference type="NCBI Taxonomy" id="77166"/>
    <lineage>
        <taxon>Eukaryota</taxon>
        <taxon>Metazoa</taxon>
        <taxon>Ecdysozoa</taxon>
        <taxon>Arthropoda</taxon>
        <taxon>Hexapoda</taxon>
        <taxon>Insecta</taxon>
        <taxon>Pterygota</taxon>
        <taxon>Neoptera</taxon>
        <taxon>Endopterygota</taxon>
        <taxon>Coleoptera</taxon>
        <taxon>Polyphaga</taxon>
        <taxon>Cucujiformia</taxon>
        <taxon>Curculionidae</taxon>
        <taxon>Scolytinae</taxon>
        <taxon>Dendroctonus</taxon>
    </lineage>
</organism>
<dbReference type="HOGENOM" id="CLU_1063820_0_0_1"/>
<feature type="region of interest" description="Disordered" evidence="1">
    <location>
        <begin position="116"/>
        <end position="146"/>
    </location>
</feature>
<proteinExistence type="predicted"/>
<feature type="compositionally biased region" description="Low complexity" evidence="1">
    <location>
        <begin position="159"/>
        <end position="168"/>
    </location>
</feature>
<feature type="compositionally biased region" description="Low complexity" evidence="1">
    <location>
        <begin position="134"/>
        <end position="146"/>
    </location>
</feature>
<accession>N6UCM8</accession>
<feature type="compositionally biased region" description="Polar residues" evidence="1">
    <location>
        <begin position="177"/>
        <end position="194"/>
    </location>
</feature>
<name>N6UCM8_DENPD</name>
<protein>
    <submittedName>
        <fullName evidence="2">Uncharacterized protein</fullName>
    </submittedName>
</protein>
<dbReference type="EMBL" id="KB740694">
    <property type="protein sequence ID" value="ENN79420.1"/>
    <property type="molecule type" value="Genomic_DNA"/>
</dbReference>
<feature type="region of interest" description="Disordered" evidence="1">
    <location>
        <begin position="86"/>
        <end position="105"/>
    </location>
</feature>
<feature type="region of interest" description="Disordered" evidence="1">
    <location>
        <begin position="159"/>
        <end position="207"/>
    </location>
</feature>
<feature type="region of interest" description="Disordered" evidence="1">
    <location>
        <begin position="229"/>
        <end position="262"/>
    </location>
</feature>
<feature type="non-terminal residue" evidence="2">
    <location>
        <position position="262"/>
    </location>
</feature>
<reference evidence="2" key="1">
    <citation type="journal article" date="2013" name="Genome Biol.">
        <title>Draft genome of the mountain pine beetle, Dendroctonus ponderosae Hopkins, a major forest pest.</title>
        <authorList>
            <person name="Keeling C.I."/>
            <person name="Yuen M.M."/>
            <person name="Liao N.Y."/>
            <person name="Docking T.R."/>
            <person name="Chan S.K."/>
            <person name="Taylor G.A."/>
            <person name="Palmquist D.L."/>
            <person name="Jackman S.D."/>
            <person name="Nguyen A."/>
            <person name="Li M."/>
            <person name="Henderson H."/>
            <person name="Janes J.K."/>
            <person name="Zhao Y."/>
            <person name="Pandoh P."/>
            <person name="Moore R."/>
            <person name="Sperling F.A."/>
            <person name="Huber D.P."/>
            <person name="Birol I."/>
            <person name="Jones S.J."/>
            <person name="Bohlmann J."/>
        </authorList>
    </citation>
    <scope>NUCLEOTIDE SEQUENCE</scope>
</reference>
<feature type="compositionally biased region" description="Basic residues" evidence="1">
    <location>
        <begin position="239"/>
        <end position="248"/>
    </location>
</feature>
<dbReference type="AlphaFoldDB" id="N6UCM8"/>
<evidence type="ECO:0000313" key="2">
    <source>
        <dbReference type="EMBL" id="ENN79420.1"/>
    </source>
</evidence>
<dbReference type="OrthoDB" id="69641at2759"/>
<gene>
    <name evidence="2" type="ORF">YQE_04064</name>
</gene>
<feature type="non-terminal residue" evidence="2">
    <location>
        <position position="1"/>
    </location>
</feature>